<name>K0TQM4_THAOC</name>
<comment type="caution">
    <text evidence="2">The sequence shown here is derived from an EMBL/GenBank/DDBJ whole genome shotgun (WGS) entry which is preliminary data.</text>
</comment>
<organism evidence="2 3">
    <name type="scientific">Thalassiosira oceanica</name>
    <name type="common">Marine diatom</name>
    <dbReference type="NCBI Taxonomy" id="159749"/>
    <lineage>
        <taxon>Eukaryota</taxon>
        <taxon>Sar</taxon>
        <taxon>Stramenopiles</taxon>
        <taxon>Ochrophyta</taxon>
        <taxon>Bacillariophyta</taxon>
        <taxon>Coscinodiscophyceae</taxon>
        <taxon>Thalassiosirophycidae</taxon>
        <taxon>Thalassiosirales</taxon>
        <taxon>Thalassiosiraceae</taxon>
        <taxon>Thalassiosira</taxon>
    </lineage>
</organism>
<dbReference type="EMBL" id="AGNL01002337">
    <property type="protein sequence ID" value="EJK76302.1"/>
    <property type="molecule type" value="Genomic_DNA"/>
</dbReference>
<feature type="region of interest" description="Disordered" evidence="1">
    <location>
        <begin position="280"/>
        <end position="304"/>
    </location>
</feature>
<dbReference type="AlphaFoldDB" id="K0TQM4"/>
<feature type="region of interest" description="Disordered" evidence="1">
    <location>
        <begin position="347"/>
        <end position="457"/>
    </location>
</feature>
<feature type="compositionally biased region" description="Basic and acidic residues" evidence="1">
    <location>
        <begin position="429"/>
        <end position="441"/>
    </location>
</feature>
<evidence type="ECO:0000256" key="1">
    <source>
        <dbReference type="SAM" id="MobiDB-lite"/>
    </source>
</evidence>
<evidence type="ECO:0000313" key="2">
    <source>
        <dbReference type="EMBL" id="EJK76302.1"/>
    </source>
</evidence>
<feature type="compositionally biased region" description="Pro residues" evidence="1">
    <location>
        <begin position="291"/>
        <end position="300"/>
    </location>
</feature>
<sequence>MPSKKKARGRKNRARKEAIKTADLRTLWEPTINITTNDNGVSCCEHMLAVSPKIPQEGPVVSFMNHIAGEGFFNKTALFLDESAVETCYRSVAPFPVVHKDDDERAMTIALLLRFLRNVFVRDYAIEGESWFNQCHRNEVVICCMINLLELFGAYTDKFVVKCRANKVGNKLVCGNRRDVVKFMARRLPCTCLKELHCSVRGKVEKVGLCFGCQKQFPRSELFDCTGCRANLAHLQQVTTLLWSLLHGTHPTRTFPPEIWTTYYESTRGPAPQLIQAHCQQSARPHDCPSDPAPARPPSNFPGQSSTYTGCMINEYCSKECQRAPDPSQRPLVKPRLKLLQHPLQLLADGRPGTDSDDGPLPSSPPPVGAMPRGPSTEPEAVIPSESEVVTAETTLILPSDHRDGVSQGQLSPAVGPSPRRTAVPASDDGNRHPHSIEEAKTLSPVPPEPSCAGVGWTESATAGLSHGQGQLSEAAAGVIVFECLCDFSLGPRAPPPRAPASVRGPGPCPPVGKGPPRT</sequence>
<reference evidence="2 3" key="1">
    <citation type="journal article" date="2012" name="Genome Biol.">
        <title>Genome and low-iron response of an oceanic diatom adapted to chronic iron limitation.</title>
        <authorList>
            <person name="Lommer M."/>
            <person name="Specht M."/>
            <person name="Roy A.S."/>
            <person name="Kraemer L."/>
            <person name="Andreson R."/>
            <person name="Gutowska M.A."/>
            <person name="Wolf J."/>
            <person name="Bergner S.V."/>
            <person name="Schilhabel M.B."/>
            <person name="Klostermeier U.C."/>
            <person name="Beiko R.G."/>
            <person name="Rosenstiel P."/>
            <person name="Hippler M."/>
            <person name="Laroche J."/>
        </authorList>
    </citation>
    <scope>NUCLEOTIDE SEQUENCE [LARGE SCALE GENOMIC DNA]</scope>
    <source>
        <strain evidence="2 3">CCMP1005</strain>
    </source>
</reference>
<feature type="compositionally biased region" description="Pro residues" evidence="1">
    <location>
        <begin position="507"/>
        <end position="519"/>
    </location>
</feature>
<keyword evidence="3" id="KW-1185">Reference proteome</keyword>
<accession>K0TQM4</accession>
<dbReference type="Proteomes" id="UP000266841">
    <property type="component" value="Unassembled WGS sequence"/>
</dbReference>
<gene>
    <name evidence="2" type="ORF">THAOC_01942</name>
</gene>
<feature type="region of interest" description="Disordered" evidence="1">
    <location>
        <begin position="493"/>
        <end position="519"/>
    </location>
</feature>
<protein>
    <submittedName>
        <fullName evidence="2">Uncharacterized protein</fullName>
    </submittedName>
</protein>
<proteinExistence type="predicted"/>
<evidence type="ECO:0000313" key="3">
    <source>
        <dbReference type="Proteomes" id="UP000266841"/>
    </source>
</evidence>